<protein>
    <submittedName>
        <fullName evidence="2">Uncharacterized protein</fullName>
    </submittedName>
</protein>
<keyword evidence="3" id="KW-1185">Reference proteome</keyword>
<gene>
    <name evidence="2" type="ORF">TNCT_9851</name>
</gene>
<organism evidence="2 3">
    <name type="scientific">Trichonephila clavata</name>
    <name type="common">Joro spider</name>
    <name type="synonym">Nephila clavata</name>
    <dbReference type="NCBI Taxonomy" id="2740835"/>
    <lineage>
        <taxon>Eukaryota</taxon>
        <taxon>Metazoa</taxon>
        <taxon>Ecdysozoa</taxon>
        <taxon>Arthropoda</taxon>
        <taxon>Chelicerata</taxon>
        <taxon>Arachnida</taxon>
        <taxon>Araneae</taxon>
        <taxon>Araneomorphae</taxon>
        <taxon>Entelegynae</taxon>
        <taxon>Araneoidea</taxon>
        <taxon>Nephilidae</taxon>
        <taxon>Trichonephila</taxon>
    </lineage>
</organism>
<comment type="caution">
    <text evidence="2">The sequence shown here is derived from an EMBL/GenBank/DDBJ whole genome shotgun (WGS) entry which is preliminary data.</text>
</comment>
<evidence type="ECO:0000313" key="3">
    <source>
        <dbReference type="Proteomes" id="UP000887116"/>
    </source>
</evidence>
<dbReference type="Proteomes" id="UP000887116">
    <property type="component" value="Unassembled WGS sequence"/>
</dbReference>
<sequence>MKRTPPHPTHLRTYLNTEDRVVVKIKHNELLPKPSIQPGISSMPTSYHHHHPLLLSGRPCTLEVNGSRNKDQRIATRCSNFPSQSQTTRK</sequence>
<accession>A0A8X6H1R7</accession>
<reference evidence="2" key="1">
    <citation type="submission" date="2020-07" db="EMBL/GenBank/DDBJ databases">
        <title>Multicomponent nature underlies the extraordinary mechanical properties of spider dragline silk.</title>
        <authorList>
            <person name="Kono N."/>
            <person name="Nakamura H."/>
            <person name="Mori M."/>
            <person name="Yoshida Y."/>
            <person name="Ohtoshi R."/>
            <person name="Malay A.D."/>
            <person name="Moran D.A.P."/>
            <person name="Tomita M."/>
            <person name="Numata K."/>
            <person name="Arakawa K."/>
        </authorList>
    </citation>
    <scope>NUCLEOTIDE SEQUENCE</scope>
</reference>
<proteinExistence type="predicted"/>
<evidence type="ECO:0000256" key="1">
    <source>
        <dbReference type="SAM" id="MobiDB-lite"/>
    </source>
</evidence>
<evidence type="ECO:0000313" key="2">
    <source>
        <dbReference type="EMBL" id="GFR14613.1"/>
    </source>
</evidence>
<feature type="compositionally biased region" description="Polar residues" evidence="1">
    <location>
        <begin position="77"/>
        <end position="90"/>
    </location>
</feature>
<dbReference type="AlphaFoldDB" id="A0A8X6H1R7"/>
<dbReference type="EMBL" id="BMAO01027113">
    <property type="protein sequence ID" value="GFR14613.1"/>
    <property type="molecule type" value="Genomic_DNA"/>
</dbReference>
<feature type="region of interest" description="Disordered" evidence="1">
    <location>
        <begin position="71"/>
        <end position="90"/>
    </location>
</feature>
<name>A0A8X6H1R7_TRICU</name>